<evidence type="ECO:0000256" key="5">
    <source>
        <dbReference type="ARBA" id="ARBA00023136"/>
    </source>
</evidence>
<comment type="similarity">
    <text evidence="2 6">Belongs to the sodium:solute symporter (SSF) (TC 2.A.21) family.</text>
</comment>
<protein>
    <submittedName>
        <fullName evidence="8">Uncharacterized protein</fullName>
    </submittedName>
</protein>
<dbReference type="Proteomes" id="UP000320231">
    <property type="component" value="Chromosome"/>
</dbReference>
<organism evidence="8 9">
    <name type="scientific">Vreelandella sulfidaeris</name>
    <dbReference type="NCBI Taxonomy" id="115553"/>
    <lineage>
        <taxon>Bacteria</taxon>
        <taxon>Pseudomonadati</taxon>
        <taxon>Pseudomonadota</taxon>
        <taxon>Gammaproteobacteria</taxon>
        <taxon>Oceanospirillales</taxon>
        <taxon>Halomonadaceae</taxon>
        <taxon>Vreelandella</taxon>
    </lineage>
</organism>
<keyword evidence="5 7" id="KW-0472">Membrane</keyword>
<keyword evidence="4 7" id="KW-1133">Transmembrane helix</keyword>
<dbReference type="GO" id="GO:0022857">
    <property type="term" value="F:transmembrane transporter activity"/>
    <property type="evidence" value="ECO:0007669"/>
    <property type="project" value="InterPro"/>
</dbReference>
<sequence length="68" mass="7358">MIAGSLLMTNLSTEQMVGLNGAAFADGLSVMAWEVVAVIALVALALFFLPRFFEKRYCYATATARNPL</sequence>
<gene>
    <name evidence="8" type="ORF">HSBAA_39490</name>
</gene>
<evidence type="ECO:0000256" key="6">
    <source>
        <dbReference type="RuleBase" id="RU362091"/>
    </source>
</evidence>
<dbReference type="KEGG" id="hsr:HSBAA_39490"/>
<dbReference type="AlphaFoldDB" id="A0A455UBI6"/>
<evidence type="ECO:0000313" key="8">
    <source>
        <dbReference type="EMBL" id="BBI62643.1"/>
    </source>
</evidence>
<dbReference type="Pfam" id="PF00474">
    <property type="entry name" value="SSF"/>
    <property type="match status" value="1"/>
</dbReference>
<evidence type="ECO:0000313" key="9">
    <source>
        <dbReference type="Proteomes" id="UP000320231"/>
    </source>
</evidence>
<evidence type="ECO:0000256" key="1">
    <source>
        <dbReference type="ARBA" id="ARBA00004141"/>
    </source>
</evidence>
<evidence type="ECO:0000256" key="2">
    <source>
        <dbReference type="ARBA" id="ARBA00006434"/>
    </source>
</evidence>
<proteinExistence type="inferred from homology"/>
<comment type="subcellular location">
    <subcellularLocation>
        <location evidence="1">Membrane</location>
        <topology evidence="1">Multi-pass membrane protein</topology>
    </subcellularLocation>
</comment>
<reference evidence="8 9" key="1">
    <citation type="journal article" date="2019" name="Microbiol. Resour. Announc.">
        <title>Complete Genome Sequence of Halomonas sulfidaeris Strain Esulfide1 Isolated from a Metal Sulfide Rock at a Depth of 2,200 Meters, Obtained Using Nanopore Sequencing.</title>
        <authorList>
            <person name="Saito M."/>
            <person name="Nishigata A."/>
            <person name="Galipon J."/>
            <person name="Arakawa K."/>
        </authorList>
    </citation>
    <scope>NUCLEOTIDE SEQUENCE [LARGE SCALE GENOMIC DNA]</scope>
    <source>
        <strain evidence="8 9">ATCC BAA-803</strain>
    </source>
</reference>
<dbReference type="PROSITE" id="PS50283">
    <property type="entry name" value="NA_SOLUT_SYMP_3"/>
    <property type="match status" value="1"/>
</dbReference>
<dbReference type="InterPro" id="IPR038377">
    <property type="entry name" value="Na/Glc_symporter_sf"/>
</dbReference>
<dbReference type="EMBL" id="AP019514">
    <property type="protein sequence ID" value="BBI62643.1"/>
    <property type="molecule type" value="Genomic_DNA"/>
</dbReference>
<name>A0A455UBI6_9GAMM</name>
<keyword evidence="3 7" id="KW-0812">Transmembrane</keyword>
<dbReference type="InterPro" id="IPR001734">
    <property type="entry name" value="Na/solute_symporter"/>
</dbReference>
<dbReference type="GO" id="GO:0016020">
    <property type="term" value="C:membrane"/>
    <property type="evidence" value="ECO:0007669"/>
    <property type="project" value="UniProtKB-SubCell"/>
</dbReference>
<dbReference type="Gene3D" id="1.20.1730.10">
    <property type="entry name" value="Sodium/glucose cotransporter"/>
    <property type="match status" value="1"/>
</dbReference>
<accession>A0A455UBI6</accession>
<feature type="transmembrane region" description="Helical" evidence="7">
    <location>
        <begin position="30"/>
        <end position="49"/>
    </location>
</feature>
<evidence type="ECO:0000256" key="4">
    <source>
        <dbReference type="ARBA" id="ARBA00022989"/>
    </source>
</evidence>
<evidence type="ECO:0000256" key="7">
    <source>
        <dbReference type="SAM" id="Phobius"/>
    </source>
</evidence>
<evidence type="ECO:0000256" key="3">
    <source>
        <dbReference type="ARBA" id="ARBA00022692"/>
    </source>
</evidence>